<evidence type="ECO:0000313" key="1">
    <source>
        <dbReference type="EMBL" id="SEV98312.1"/>
    </source>
</evidence>
<organism evidence="1 2">
    <name type="scientific">Chryseobacterium wanjuense</name>
    <dbReference type="NCBI Taxonomy" id="356305"/>
    <lineage>
        <taxon>Bacteria</taxon>
        <taxon>Pseudomonadati</taxon>
        <taxon>Bacteroidota</taxon>
        <taxon>Flavobacteriia</taxon>
        <taxon>Flavobacteriales</taxon>
        <taxon>Weeksellaceae</taxon>
        <taxon>Chryseobacterium group</taxon>
        <taxon>Chryseobacterium</taxon>
    </lineage>
</organism>
<gene>
    <name evidence="1" type="ORF">SAMN05421841_0479</name>
</gene>
<dbReference type="Proteomes" id="UP000199469">
    <property type="component" value="Unassembled WGS sequence"/>
</dbReference>
<name>A0A1I0NAN7_9FLAO</name>
<dbReference type="STRING" id="356305.SAMN05421841_0479"/>
<evidence type="ECO:0000313" key="2">
    <source>
        <dbReference type="Proteomes" id="UP000199469"/>
    </source>
</evidence>
<sequence length="35" mass="4270">MTQFININEIKMKKKITQQPDYITITKNTLFRKKI</sequence>
<protein>
    <submittedName>
        <fullName evidence="1">Uncharacterized protein</fullName>
    </submittedName>
</protein>
<proteinExistence type="predicted"/>
<reference evidence="2" key="1">
    <citation type="submission" date="2016-10" db="EMBL/GenBank/DDBJ databases">
        <authorList>
            <person name="Varghese N."/>
            <person name="Submissions S."/>
        </authorList>
    </citation>
    <scope>NUCLEOTIDE SEQUENCE [LARGE SCALE GENOMIC DNA]</scope>
    <source>
        <strain evidence="2">DSM 17724</strain>
    </source>
</reference>
<dbReference type="AlphaFoldDB" id="A0A1I0NAN7"/>
<accession>A0A1I0NAN7</accession>
<dbReference type="EMBL" id="FOIU01000001">
    <property type="protein sequence ID" value="SEV98312.1"/>
    <property type="molecule type" value="Genomic_DNA"/>
</dbReference>
<keyword evidence="2" id="KW-1185">Reference proteome</keyword>